<dbReference type="PANTHER" id="PTHR34992">
    <property type="entry name" value="HYPHAL ANASTAMOSIS-7 PROTEIN"/>
    <property type="match status" value="1"/>
</dbReference>
<evidence type="ECO:0000256" key="1">
    <source>
        <dbReference type="ARBA" id="ARBA00004236"/>
    </source>
</evidence>
<dbReference type="AlphaFoldDB" id="A0A2I1F844"/>
<evidence type="ECO:0000313" key="10">
    <source>
        <dbReference type="EMBL" id="CAB5313696.1"/>
    </source>
</evidence>
<organism evidence="10 13">
    <name type="scientific">Rhizophagus irregularis</name>
    <dbReference type="NCBI Taxonomy" id="588596"/>
    <lineage>
        <taxon>Eukaryota</taxon>
        <taxon>Fungi</taxon>
        <taxon>Fungi incertae sedis</taxon>
        <taxon>Mucoromycota</taxon>
        <taxon>Glomeromycotina</taxon>
        <taxon>Glomeromycetes</taxon>
        <taxon>Glomerales</taxon>
        <taxon>Glomeraceae</taxon>
        <taxon>Rhizophagus</taxon>
    </lineage>
</organism>
<comment type="caution">
    <text evidence="10">The sequence shown here is derived from an EMBL/GenBank/DDBJ whole genome shotgun (WGS) entry which is preliminary data.</text>
</comment>
<keyword evidence="6" id="KW-0449">Lipoprotein</keyword>
<keyword evidence="3 8" id="KW-0732">Signal</keyword>
<reference evidence="11 12" key="2">
    <citation type="submission" date="2017-09" db="EMBL/GenBank/DDBJ databases">
        <title>Extensive intraspecific genome diversity in a model arbuscular mycorrhizal fungus.</title>
        <authorList>
            <person name="Chen E.C."/>
            <person name="Morin E."/>
            <person name="Beaudet D."/>
            <person name="Noel J."/>
            <person name="Ndikumana S."/>
            <person name="Charron P."/>
            <person name="St-Onge C."/>
            <person name="Giorgi J."/>
            <person name="Grigoriev I.V."/>
            <person name="Roux C."/>
            <person name="Martin F.M."/>
            <person name="Corradi N."/>
        </authorList>
    </citation>
    <scope>NUCLEOTIDE SEQUENCE [LARGE SCALE GENOMIC DNA]</scope>
    <source>
        <strain evidence="11 12">A5</strain>
    </source>
</reference>
<dbReference type="Pfam" id="PF20238">
    <property type="entry name" value="BIM1-like_dom"/>
    <property type="match status" value="1"/>
</dbReference>
<proteinExistence type="predicted"/>
<feature type="signal peptide" evidence="8">
    <location>
        <begin position="1"/>
        <end position="23"/>
    </location>
</feature>
<dbReference type="OrthoDB" id="2146436at2759"/>
<evidence type="ECO:0000259" key="9">
    <source>
        <dbReference type="Pfam" id="PF20238"/>
    </source>
</evidence>
<keyword evidence="5" id="KW-0325">Glycoprotein</keyword>
<dbReference type="InterPro" id="IPR046530">
    <property type="entry name" value="BIM1-like_dom"/>
</dbReference>
<dbReference type="VEuPathDB" id="FungiDB:RhiirA1_508235"/>
<protein>
    <recommendedName>
        <fullName evidence="9">Copper acquisition factor BIM1-like domain-containing protein</fullName>
    </recommendedName>
</protein>
<dbReference type="InterPro" id="IPR046936">
    <property type="entry name" value="BIM1-like"/>
</dbReference>
<evidence type="ECO:0000256" key="6">
    <source>
        <dbReference type="ARBA" id="ARBA00023288"/>
    </source>
</evidence>
<gene>
    <name evidence="10" type="ORF">CHRIB12_LOCUS1738</name>
    <name evidence="11" type="ORF">RhiirA5_458474</name>
</gene>
<dbReference type="GO" id="GO:0005886">
    <property type="term" value="C:plasma membrane"/>
    <property type="evidence" value="ECO:0007669"/>
    <property type="project" value="UniProtKB-SubCell"/>
</dbReference>
<dbReference type="EMBL" id="CAGKOT010000002">
    <property type="protein sequence ID" value="CAB5313696.1"/>
    <property type="molecule type" value="Genomic_DNA"/>
</dbReference>
<keyword evidence="2" id="KW-1003">Cell membrane</keyword>
<evidence type="ECO:0000313" key="12">
    <source>
        <dbReference type="Proteomes" id="UP000232722"/>
    </source>
</evidence>
<feature type="chain" id="PRO_5014141804" description="Copper acquisition factor BIM1-like domain-containing protein" evidence="8">
    <location>
        <begin position="24"/>
        <end position="185"/>
    </location>
</feature>
<dbReference type="VEuPathDB" id="FungiDB:RhiirFUN_000830"/>
<evidence type="ECO:0000256" key="3">
    <source>
        <dbReference type="ARBA" id="ARBA00022729"/>
    </source>
</evidence>
<evidence type="ECO:0000256" key="8">
    <source>
        <dbReference type="SAM" id="SignalP"/>
    </source>
</evidence>
<dbReference type="PANTHER" id="PTHR34992:SF5">
    <property type="entry name" value="ANCHORED PROTEIN, PUTATIVE (AFU_ORTHOLOGUE AFUA_6G02800)-RELATED"/>
    <property type="match status" value="1"/>
</dbReference>
<accession>A0A2I1F844</accession>
<comment type="subcellular location">
    <subcellularLocation>
        <location evidence="1">Cell membrane</location>
    </subcellularLocation>
    <subcellularLocation>
        <location evidence="7">Endomembrane system</location>
        <topology evidence="7">Lipid-anchor</topology>
    </subcellularLocation>
</comment>
<sequence length="185" mass="19355">MNSSKTFAVLFIFFFVLISSTNAHIAFVNPPFRGNDAVNSKIPPCGGSNEVNVTAITEFPLTDGQATVKVGHGTGFLLFNYAPDVNSTFQSVADNVTVDVPHDSGGKLLTASINLSKAGAKVGDQGVLQTIFIDGGVNFTYQCADLKIVDAKSANVNAKSASSVFGISEVAYLIIGLTSFVIANL</sequence>
<dbReference type="VEuPathDB" id="FungiDB:FUN_020355"/>
<evidence type="ECO:0000313" key="11">
    <source>
        <dbReference type="EMBL" id="PKC00647.1"/>
    </source>
</evidence>
<reference evidence="11 12" key="1">
    <citation type="submission" date="2016-04" db="EMBL/GenBank/DDBJ databases">
        <title>Genome analyses suggest a sexual origin of heterokaryosis in a supposedly ancient asexual fungus.</title>
        <authorList>
            <person name="Ropars J."/>
            <person name="Sedzielewska K."/>
            <person name="Noel J."/>
            <person name="Charron P."/>
            <person name="Farinelli L."/>
            <person name="Marton T."/>
            <person name="Kruger M."/>
            <person name="Pelin A."/>
            <person name="Brachmann A."/>
            <person name="Corradi N."/>
        </authorList>
    </citation>
    <scope>NUCLEOTIDE SEQUENCE [LARGE SCALE GENOMIC DNA]</scope>
    <source>
        <strain evidence="11 12">A5</strain>
    </source>
</reference>
<feature type="domain" description="Copper acquisition factor BIM1-like" evidence="9">
    <location>
        <begin position="22"/>
        <end position="157"/>
    </location>
</feature>
<evidence type="ECO:0000256" key="4">
    <source>
        <dbReference type="ARBA" id="ARBA00023136"/>
    </source>
</evidence>
<dbReference type="GO" id="GO:0012505">
    <property type="term" value="C:endomembrane system"/>
    <property type="evidence" value="ECO:0007669"/>
    <property type="project" value="UniProtKB-SubCell"/>
</dbReference>
<dbReference type="EMBL" id="LLXJ01001812">
    <property type="protein sequence ID" value="PKC00647.1"/>
    <property type="molecule type" value="Genomic_DNA"/>
</dbReference>
<dbReference type="Proteomes" id="UP000684084">
    <property type="component" value="Unassembled WGS sequence"/>
</dbReference>
<dbReference type="Proteomes" id="UP000232722">
    <property type="component" value="Unassembled WGS sequence"/>
</dbReference>
<evidence type="ECO:0000313" key="13">
    <source>
        <dbReference type="Proteomes" id="UP000684084"/>
    </source>
</evidence>
<reference evidence="10" key="3">
    <citation type="submission" date="2020-05" db="EMBL/GenBank/DDBJ databases">
        <authorList>
            <person name="Rincon C."/>
            <person name="Sanders R I."/>
            <person name="Robbins C."/>
            <person name="Chaturvedi A."/>
        </authorList>
    </citation>
    <scope>NUCLEOTIDE SEQUENCE</scope>
    <source>
        <strain evidence="10">CHB12</strain>
    </source>
</reference>
<evidence type="ECO:0000256" key="7">
    <source>
        <dbReference type="ARBA" id="ARBA00037868"/>
    </source>
</evidence>
<evidence type="ECO:0000256" key="5">
    <source>
        <dbReference type="ARBA" id="ARBA00023180"/>
    </source>
</evidence>
<name>A0A2I1F844_9GLOM</name>
<keyword evidence="4" id="KW-0472">Membrane</keyword>
<evidence type="ECO:0000256" key="2">
    <source>
        <dbReference type="ARBA" id="ARBA00022475"/>
    </source>
</evidence>